<dbReference type="Proteomes" id="UP000092884">
    <property type="component" value="Chromosome"/>
</dbReference>
<dbReference type="GO" id="GO:0002949">
    <property type="term" value="P:tRNA threonylcarbamoyladenosine modification"/>
    <property type="evidence" value="ECO:0007669"/>
    <property type="project" value="InterPro"/>
</dbReference>
<evidence type="ECO:0000256" key="2">
    <source>
        <dbReference type="ARBA" id="ARBA00007599"/>
    </source>
</evidence>
<comment type="subcellular location">
    <subcellularLocation>
        <location evidence="1">Cytoplasm</location>
    </subcellularLocation>
</comment>
<evidence type="ECO:0000256" key="1">
    <source>
        <dbReference type="ARBA" id="ARBA00004496"/>
    </source>
</evidence>
<organism evidence="11 12">
    <name type="scientific">Helicobacter enhydrae</name>
    <dbReference type="NCBI Taxonomy" id="222136"/>
    <lineage>
        <taxon>Bacteria</taxon>
        <taxon>Pseudomonadati</taxon>
        <taxon>Campylobacterota</taxon>
        <taxon>Epsilonproteobacteria</taxon>
        <taxon>Campylobacterales</taxon>
        <taxon>Helicobacteraceae</taxon>
        <taxon>Helicobacter</taxon>
    </lineage>
</organism>
<keyword evidence="11" id="KW-0808">Transferase</keyword>
<dbReference type="NCBIfam" id="TIGR00150">
    <property type="entry name" value="T6A_YjeE"/>
    <property type="match status" value="1"/>
</dbReference>
<dbReference type="STRING" id="222136.BBW65_03085"/>
<keyword evidence="12" id="KW-1185">Reference proteome</keyword>
<evidence type="ECO:0000256" key="9">
    <source>
        <dbReference type="ARBA" id="ARBA00022842"/>
    </source>
</evidence>
<dbReference type="Pfam" id="PF02367">
    <property type="entry name" value="TsaE"/>
    <property type="match status" value="1"/>
</dbReference>
<dbReference type="RefSeq" id="WP_066339553.1">
    <property type="nucleotide sequence ID" value="NZ_CP016503.1"/>
</dbReference>
<accession>A0A1B1U516</accession>
<dbReference type="OrthoDB" id="9815896at2"/>
<name>A0A1B1U516_9HELI</name>
<evidence type="ECO:0000313" key="12">
    <source>
        <dbReference type="Proteomes" id="UP000092884"/>
    </source>
</evidence>
<evidence type="ECO:0000256" key="4">
    <source>
        <dbReference type="ARBA" id="ARBA00022490"/>
    </source>
</evidence>
<dbReference type="KEGG" id="het:BBW65_03085"/>
<sequence>MTMLSDLAGLDAVVDVLFAKCQAHPKIIILLRGDLASGKTTLVERFARRLSVQGVSSPTFSFQHIYDFEGGRILHYDCYSKSIIEALELGILEMLDSEGWHFVEWGDSQLEKILRESGFAVILVEIAKQGDQRSYRIEE</sequence>
<dbReference type="InterPro" id="IPR027417">
    <property type="entry name" value="P-loop_NTPase"/>
</dbReference>
<dbReference type="GO" id="GO:0016740">
    <property type="term" value="F:transferase activity"/>
    <property type="evidence" value="ECO:0007669"/>
    <property type="project" value="UniProtKB-KW"/>
</dbReference>
<keyword evidence="7" id="KW-0547">Nucleotide-binding</keyword>
<keyword evidence="8" id="KW-0067">ATP-binding</keyword>
<comment type="similarity">
    <text evidence="2">Belongs to the TsaE family.</text>
</comment>
<dbReference type="SUPFAM" id="SSF52540">
    <property type="entry name" value="P-loop containing nucleoside triphosphate hydrolases"/>
    <property type="match status" value="1"/>
</dbReference>
<keyword evidence="4" id="KW-0963">Cytoplasm</keyword>
<dbReference type="InterPro" id="IPR003442">
    <property type="entry name" value="T6A_TsaE"/>
</dbReference>
<dbReference type="GO" id="GO:0005524">
    <property type="term" value="F:ATP binding"/>
    <property type="evidence" value="ECO:0007669"/>
    <property type="project" value="UniProtKB-KW"/>
</dbReference>
<dbReference type="Gene3D" id="3.40.50.300">
    <property type="entry name" value="P-loop containing nucleotide triphosphate hydrolases"/>
    <property type="match status" value="1"/>
</dbReference>
<evidence type="ECO:0000256" key="6">
    <source>
        <dbReference type="ARBA" id="ARBA00022723"/>
    </source>
</evidence>
<dbReference type="AlphaFoldDB" id="A0A1B1U516"/>
<evidence type="ECO:0000256" key="8">
    <source>
        <dbReference type="ARBA" id="ARBA00022840"/>
    </source>
</evidence>
<keyword evidence="6" id="KW-0479">Metal-binding</keyword>
<evidence type="ECO:0000256" key="3">
    <source>
        <dbReference type="ARBA" id="ARBA00019010"/>
    </source>
</evidence>
<dbReference type="EMBL" id="CP016503">
    <property type="protein sequence ID" value="ANV97848.1"/>
    <property type="molecule type" value="Genomic_DNA"/>
</dbReference>
<proteinExistence type="inferred from homology"/>
<dbReference type="PANTHER" id="PTHR33540:SF2">
    <property type="entry name" value="TRNA THREONYLCARBAMOYLADENOSINE BIOSYNTHESIS PROTEIN TSAE"/>
    <property type="match status" value="1"/>
</dbReference>
<dbReference type="GO" id="GO:0046872">
    <property type="term" value="F:metal ion binding"/>
    <property type="evidence" value="ECO:0007669"/>
    <property type="project" value="UniProtKB-KW"/>
</dbReference>
<evidence type="ECO:0000313" key="11">
    <source>
        <dbReference type="EMBL" id="ANV97848.1"/>
    </source>
</evidence>
<keyword evidence="9" id="KW-0460">Magnesium</keyword>
<dbReference type="PANTHER" id="PTHR33540">
    <property type="entry name" value="TRNA THREONYLCARBAMOYLADENOSINE BIOSYNTHESIS PROTEIN TSAE"/>
    <property type="match status" value="1"/>
</dbReference>
<evidence type="ECO:0000256" key="5">
    <source>
        <dbReference type="ARBA" id="ARBA00022694"/>
    </source>
</evidence>
<gene>
    <name evidence="11" type="ORF">BBW65_03085</name>
</gene>
<evidence type="ECO:0000256" key="10">
    <source>
        <dbReference type="ARBA" id="ARBA00032441"/>
    </source>
</evidence>
<keyword evidence="5" id="KW-0819">tRNA processing</keyword>
<evidence type="ECO:0000256" key="7">
    <source>
        <dbReference type="ARBA" id="ARBA00022741"/>
    </source>
</evidence>
<dbReference type="GO" id="GO:0005737">
    <property type="term" value="C:cytoplasm"/>
    <property type="evidence" value="ECO:0007669"/>
    <property type="project" value="UniProtKB-SubCell"/>
</dbReference>
<protein>
    <recommendedName>
        <fullName evidence="3">tRNA threonylcarbamoyladenosine biosynthesis protein TsaE</fullName>
    </recommendedName>
    <alternativeName>
        <fullName evidence="10">t(6)A37 threonylcarbamoyladenosine biosynthesis protein TsaE</fullName>
    </alternativeName>
</protein>
<reference evidence="12" key="1">
    <citation type="submission" date="2016-07" db="EMBL/GenBank/DDBJ databases">
        <authorList>
            <person name="Florea S."/>
            <person name="Webb J.S."/>
            <person name="Jaromczyk J."/>
            <person name="Schardl C.L."/>
        </authorList>
    </citation>
    <scope>NUCLEOTIDE SEQUENCE [LARGE SCALE GENOMIC DNA]</scope>
    <source>
        <strain evidence="12">MIT 01-6242</strain>
    </source>
</reference>